<dbReference type="Proteomes" id="UP000051449">
    <property type="component" value="Unassembled WGS sequence"/>
</dbReference>
<comment type="caution">
    <text evidence="2">The sequence shown here is derived from an EMBL/GenBank/DDBJ whole genome shotgun (WGS) entry which is preliminary data.</text>
</comment>
<dbReference type="EMBL" id="LLGC01000179">
    <property type="protein sequence ID" value="KQE03525.1"/>
    <property type="molecule type" value="Genomic_DNA"/>
</dbReference>
<evidence type="ECO:0000313" key="3">
    <source>
        <dbReference type="Proteomes" id="UP000051449"/>
    </source>
</evidence>
<reference evidence="2 3" key="1">
    <citation type="submission" date="2015-10" db="EMBL/GenBank/DDBJ databases">
        <title>The utility of whole genome sequencing in characterizing Acinetobacter epidemiology and analyzing hospital outbreaks.</title>
        <authorList>
            <person name="Ozer E.A."/>
            <person name="Fitzpatrick M.A."/>
            <person name="Hauser A.R."/>
        </authorList>
    </citation>
    <scope>NUCLEOTIDE SEQUENCE [LARGE SCALE GENOMIC DNA]</scope>
    <source>
        <strain evidence="2 3">ABBL072</strain>
    </source>
</reference>
<proteinExistence type="predicted"/>
<gene>
    <name evidence="2" type="ORF">APD33_02465</name>
    <name evidence="1" type="ORF">APD33_12985</name>
</gene>
<dbReference type="RefSeq" id="WP_031974923.1">
    <property type="nucleotide sequence ID" value="NZ_CP026711.1"/>
</dbReference>
<name>A0AAP1AFB6_ACIBA</name>
<evidence type="ECO:0000313" key="1">
    <source>
        <dbReference type="EMBL" id="KQE03525.1"/>
    </source>
</evidence>
<protein>
    <submittedName>
        <fullName evidence="2">Uncharacterized protein</fullName>
    </submittedName>
</protein>
<evidence type="ECO:0000313" key="2">
    <source>
        <dbReference type="EMBL" id="KQE07319.1"/>
    </source>
</evidence>
<accession>A0AAP1AFB6</accession>
<organism evidence="2 3">
    <name type="scientific">Acinetobacter baumannii</name>
    <dbReference type="NCBI Taxonomy" id="470"/>
    <lineage>
        <taxon>Bacteria</taxon>
        <taxon>Pseudomonadati</taxon>
        <taxon>Pseudomonadota</taxon>
        <taxon>Gammaproteobacteria</taxon>
        <taxon>Moraxellales</taxon>
        <taxon>Moraxellaceae</taxon>
        <taxon>Acinetobacter</taxon>
        <taxon>Acinetobacter calcoaceticus/baumannii complex</taxon>
    </lineage>
</organism>
<dbReference type="AlphaFoldDB" id="A0AAP1AFB6"/>
<sequence length="80" mass="9252">MKQHSTVEQFEKMALVLKNSIEKRGKTSISDIQEWIGCNYSKSKRFAFQLREAGYLQSDNARPMGLKPTDKAKQLFWVAI</sequence>
<dbReference type="EMBL" id="LLGC01000126">
    <property type="protein sequence ID" value="KQE07319.1"/>
    <property type="molecule type" value="Genomic_DNA"/>
</dbReference>